<dbReference type="Proteomes" id="UP000821845">
    <property type="component" value="Chromosome 3"/>
</dbReference>
<protein>
    <submittedName>
        <fullName evidence="1">Uncharacterized protein</fullName>
    </submittedName>
</protein>
<proteinExistence type="predicted"/>
<evidence type="ECO:0000313" key="2">
    <source>
        <dbReference type="Proteomes" id="UP000821845"/>
    </source>
</evidence>
<keyword evidence="2" id="KW-1185">Reference proteome</keyword>
<sequence>MHVVEKAATEGHIASRQVEPVREIQPTPEVPGGGEVEISDVFPALDRDLSQRMVAEDAKRETVKSQEELPIAQLEFQPPLEPSAREEMPASEAPIIETTLAISELSSAEARGESEAVAADMEQATLQPRVEEEYKPLSEIPVVEEPKMPLEVTGGSSAVSEVPIKSAPVTEKLAPEIEAAAAADVDEMAAPHLNLVVEVTPLPVEEASERPAVDENMKAVAAPYAEPPQVEPEETAAEQKLVEASAAETAAEKAHELKPSVEETKQIGEAAVDRESAHILEAVAPAVGISEVITEAPTADESKPSSEALKPATEKTKELEAAPVEKVPESLSEIAVPAPEEEKEVVEAPILEEIKSPPEAPVLTAEKLELEAAPLAKALELESHAKAPALVERKDMEQAPEAKHFKPTYETPEPAVGEMKELEAAPLAKGLGRSSEPMVLALEETKEIPEVPVPEADAPEPAAEITEGLDAAPFTISLELASKPAVPAVEETKEIAEAPVLGEMKPTSEEREATAEETKELEAAPLLNGVELTSEPAGRTLEETREIAEAAVAEAEAPEVAAEETKTLEATSPVKDRELPSEVMVPAPEQTKEIAEAPLAEEFKVTSKAPQPATAKTKESEASPLTEGMEHASEVKVSDLVETKDVTEATFADVSKMESEVQKKTHGAEVPVIREASRKLIETSPAEVMPLPEAMVAEPQRPELMSEKPDVEETRLLTETPKLELAQAPLQMIAEPETAEEPSAKSATYEPGPADDLLERKVVKPGAALQYSPPKNIAEHTPWSEELELPGRQIPAKAAVGSTESAVDLKAKYIAYSYSEPEEEPGRPLDPFYANLGRFPPANAVLNKPRKEVHKAEDQEQPQATVTVCTTADTAEKLKHASEVSLGAISGAAKESEPEIAIEEMELEPLAPKDLLEKPEKALKKTREGALLATPLETAPLDVAGVVKTDEVASITRKFDEKLESSAVSTAASPLFDTTLVPKVSRDTFTIPALPQLPVECQLRGKALEADETSAMEVSKVEIEALPSKAAISKAETLQVTDSTKALQERSTAPSPITETTLVLKASHEGFVMRQLPQLREESRACDKVPEDKSDVHSAILERTKVQIEVPSDISAAIKPVEEREQVEPSTARSPILERRLVPKVSQEIIATTELPQLSSDHQYVEKSLKGEDTADHTAPTVETARPQMGESSEQAGTTKPLEKAEEAAPTKTFQNPEDQESPPRKTGLSEEAVIAASTPHMAGVELIKEPEDADLKTEKLPGKAIPSLDRLASVPEDEELHVPIPTQAVSQEEKERELVSPALKSAPKEPWERPEESPSKRYEPAEEISAMEDAKLAGSAPIETLEKTEVHAEIPPEAKYPHDEEIEVIPPIPELVHEEPSEEPTFKKVPEEVPAVQEKIVEPAPVKTLEESEIHTIIPTEAQTPKEKEAEAVYALLEPVPSVEPEEPTMMKEKILEEVTAVEEEHVDTAPIKPLEAIPVGTKPPRSIETEDLSPSFELAPKAPSKKMEEQVEKGKLPEEATDSQVEKLIESAPEKILEGPEDYLQVPADTKSPKEKETTAISPIMQPAHEETTPQLEEAVKEEELQEGVSAVEEEKVVETAKIKRGEESQYLAPAVTMYSTEKETDAVVPVSKLEPKEATREMKGLSTEKTADDKEQLPSAPEVLPEVPDSAAVATTAPSEQAVGEERAHPPAPPQVPQVAGTQEVLSAERGNELQASRQEELAAPKQKEEELSEGPAQEMLQLNVMIEISPPASLPESEKKGDGKKSTAAAVGETEEPSIKEGEGAEAAQGKTEGTETPEVVLDEEKRVREILEFEINLCRARNLGIALPKAEELLHVGTPVSEPAESAELALLEEKLAHPPGGAAAPYESPKKAHTLAPSTLECAQEGTEAAEPILDASAFNKGPLSDWETELRQLRDSRLHDAPYSAGEQGKTAPTCDPTSTARKFLVPEDEGKKGHEEKQVTIPREAEAASPGPSAPSQTDAAQPESVVIVYESDALGMITPDYEIHLKNEREIRIRRADQSGPYALPPQGPPRTFLRPDTDTDGGYPKSPIIHHVSFTREESAPLSRDGEKPEHKDEKEVKSPMHAVALDSGQSAVKLNREDEKASQEPSSDKAHIGERKRSAQFEEAQKYASLPGSTLDNEHVAESALLASAGADDQRKFLGAKQPADERHTNLDGLPIDAAESEAMPEHRNLESTEEGTAPKAEADAPSRVLLPTHKPSTQGETERIRGIEATQEIASAPEKDGQAAPRTFLRPAEPQAMTITDAMLSSEKHLQEKAERPDEKDTMLMPRVLKEGTPPAGAIVERQPEKKIEPKPTSEADMPLSEQKHLENKAETPTKRDEKMVIVPREELATDARAATSPSDVEPVVSQREAPVAAADARKAPSDLVVERTEIAQVAQPTRERQSSNGRKPIVEQIVVPMHKKPSDVEKHDASVISAIERYLVAGAEEPTRSTPMSKDDLHPAISSDWDVMSRESLQGRPGTRTADTQTEMSTDVRSKDVREASTYAFLSEETEEVRRAPDDYLPLYLHRVTLNDKVSRRVTCFRVLSPCHAWQTSRTACE</sequence>
<reference evidence="1" key="1">
    <citation type="submission" date="2020-05" db="EMBL/GenBank/DDBJ databases">
        <title>Large-scale comparative analyses of tick genomes elucidate their genetic diversity and vector capacities.</title>
        <authorList>
            <person name="Jia N."/>
            <person name="Wang J."/>
            <person name="Shi W."/>
            <person name="Du L."/>
            <person name="Sun Y."/>
            <person name="Zhan W."/>
            <person name="Jiang J."/>
            <person name="Wang Q."/>
            <person name="Zhang B."/>
            <person name="Ji P."/>
            <person name="Sakyi L.B."/>
            <person name="Cui X."/>
            <person name="Yuan T."/>
            <person name="Jiang B."/>
            <person name="Yang W."/>
            <person name="Lam T.T.-Y."/>
            <person name="Chang Q."/>
            <person name="Ding S."/>
            <person name="Wang X."/>
            <person name="Zhu J."/>
            <person name="Ruan X."/>
            <person name="Zhao L."/>
            <person name="Wei J."/>
            <person name="Que T."/>
            <person name="Du C."/>
            <person name="Cheng J."/>
            <person name="Dai P."/>
            <person name="Han X."/>
            <person name="Huang E."/>
            <person name="Gao Y."/>
            <person name="Liu J."/>
            <person name="Shao H."/>
            <person name="Ye R."/>
            <person name="Li L."/>
            <person name="Wei W."/>
            <person name="Wang X."/>
            <person name="Wang C."/>
            <person name="Yang T."/>
            <person name="Huo Q."/>
            <person name="Li W."/>
            <person name="Guo W."/>
            <person name="Chen H."/>
            <person name="Zhou L."/>
            <person name="Ni X."/>
            <person name="Tian J."/>
            <person name="Zhou Y."/>
            <person name="Sheng Y."/>
            <person name="Liu T."/>
            <person name="Pan Y."/>
            <person name="Xia L."/>
            <person name="Li J."/>
            <person name="Zhao F."/>
            <person name="Cao W."/>
        </authorList>
    </citation>
    <scope>NUCLEOTIDE SEQUENCE</scope>
    <source>
        <strain evidence="1">Hyas-2018</strain>
    </source>
</reference>
<name>A0ACB7SRQ4_HYAAI</name>
<comment type="caution">
    <text evidence="1">The sequence shown here is derived from an EMBL/GenBank/DDBJ whole genome shotgun (WGS) entry which is preliminary data.</text>
</comment>
<dbReference type="EMBL" id="CM023483">
    <property type="protein sequence ID" value="KAH6936614.1"/>
    <property type="molecule type" value="Genomic_DNA"/>
</dbReference>
<evidence type="ECO:0000313" key="1">
    <source>
        <dbReference type="EMBL" id="KAH6936614.1"/>
    </source>
</evidence>
<accession>A0ACB7SRQ4</accession>
<gene>
    <name evidence="1" type="ORF">HPB50_020084</name>
</gene>
<organism evidence="1 2">
    <name type="scientific">Hyalomma asiaticum</name>
    <name type="common">Tick</name>
    <dbReference type="NCBI Taxonomy" id="266040"/>
    <lineage>
        <taxon>Eukaryota</taxon>
        <taxon>Metazoa</taxon>
        <taxon>Ecdysozoa</taxon>
        <taxon>Arthropoda</taxon>
        <taxon>Chelicerata</taxon>
        <taxon>Arachnida</taxon>
        <taxon>Acari</taxon>
        <taxon>Parasitiformes</taxon>
        <taxon>Ixodida</taxon>
        <taxon>Ixodoidea</taxon>
        <taxon>Ixodidae</taxon>
        <taxon>Hyalomminae</taxon>
        <taxon>Hyalomma</taxon>
    </lineage>
</organism>